<evidence type="ECO:0000256" key="11">
    <source>
        <dbReference type="HAMAP-Rule" id="MF_01145"/>
    </source>
</evidence>
<comment type="subcellular location">
    <subcellularLocation>
        <location evidence="2 11">Cell membrane</location>
        <topology evidence="2 11">Lipid-anchor</topology>
    </subcellularLocation>
</comment>
<evidence type="ECO:0000256" key="5">
    <source>
        <dbReference type="ARBA" id="ARBA00022729"/>
    </source>
</evidence>
<dbReference type="InterPro" id="IPR050245">
    <property type="entry name" value="PrsA_foldase"/>
</dbReference>
<evidence type="ECO:0000256" key="12">
    <source>
        <dbReference type="SAM" id="SignalP"/>
    </source>
</evidence>
<dbReference type="GO" id="GO:0003755">
    <property type="term" value="F:peptidyl-prolyl cis-trans isomerase activity"/>
    <property type="evidence" value="ECO:0007669"/>
    <property type="project" value="UniProtKB-UniRule"/>
</dbReference>
<comment type="similarity">
    <text evidence="3 11">Belongs to the PrsA family.</text>
</comment>
<evidence type="ECO:0000256" key="7">
    <source>
        <dbReference type="ARBA" id="ARBA00023136"/>
    </source>
</evidence>
<dbReference type="HAMAP" id="MF_01145">
    <property type="entry name" value="Foldase_PrsA"/>
    <property type="match status" value="1"/>
</dbReference>
<accession>A0A1M5LPF3</accession>
<dbReference type="InterPro" id="IPR000297">
    <property type="entry name" value="PPIase_PpiC"/>
</dbReference>
<feature type="signal peptide" evidence="12">
    <location>
        <begin position="1"/>
        <end position="19"/>
    </location>
</feature>
<evidence type="ECO:0000256" key="3">
    <source>
        <dbReference type="ARBA" id="ARBA00006071"/>
    </source>
</evidence>
<keyword evidence="9 11" id="KW-0413">Isomerase</keyword>
<dbReference type="GO" id="GO:0005886">
    <property type="term" value="C:plasma membrane"/>
    <property type="evidence" value="ECO:0007669"/>
    <property type="project" value="UniProtKB-SubCell"/>
</dbReference>
<keyword evidence="6 11" id="KW-0697">Rotamase</keyword>
<dbReference type="InterPro" id="IPR046357">
    <property type="entry name" value="PPIase_dom_sf"/>
</dbReference>
<evidence type="ECO:0000256" key="10">
    <source>
        <dbReference type="ARBA" id="ARBA00023288"/>
    </source>
</evidence>
<keyword evidence="15" id="KW-1185">Reference proteome</keyword>
<dbReference type="Pfam" id="PF13616">
    <property type="entry name" value="Rotamase_3"/>
    <property type="match status" value="1"/>
</dbReference>
<organism evidence="14 15">
    <name type="scientific">Ornithinibacillus halophilus</name>
    <dbReference type="NCBI Taxonomy" id="930117"/>
    <lineage>
        <taxon>Bacteria</taxon>
        <taxon>Bacillati</taxon>
        <taxon>Bacillota</taxon>
        <taxon>Bacilli</taxon>
        <taxon>Bacillales</taxon>
        <taxon>Bacillaceae</taxon>
        <taxon>Ornithinibacillus</taxon>
    </lineage>
</organism>
<evidence type="ECO:0000256" key="6">
    <source>
        <dbReference type="ARBA" id="ARBA00023110"/>
    </source>
</evidence>
<sequence>MKKLAIAATITAGILTLSACTSDDNNNNEDTANNDEVTVDPDVVVETEAGDITKEDYYNEMKNRVGEGLLQEMIIFKVLENNFDVTEEEVTARVENTKKYQGDNFQMFLYDQGFMNEEDYTEYMRQTILQEKLAFEDFSFSDEDLQAKYDEMVENNEIEIKASHILVEDEDTAKEIKQKLDDGDDFAELAAEYGTDGTKDKGGDLGYFATGRMVAEFEEAAFGLDENEISGPVETEHGFHIIQVTDKPTFEEKKEDVRLQLSYEKLNQEEQTYLQEKMDELMKDANVDIKIEEFENLFETNA</sequence>
<keyword evidence="5 11" id="KW-0732">Signal</keyword>
<feature type="chain" id="PRO_5039441450" description="Foldase protein PrsA" evidence="12">
    <location>
        <begin position="20"/>
        <end position="302"/>
    </location>
</feature>
<evidence type="ECO:0000256" key="9">
    <source>
        <dbReference type="ARBA" id="ARBA00023235"/>
    </source>
</evidence>
<dbReference type="PROSITE" id="PS51257">
    <property type="entry name" value="PROKAR_LIPOPROTEIN"/>
    <property type="match status" value="1"/>
</dbReference>
<dbReference type="GO" id="GO:0006457">
    <property type="term" value="P:protein folding"/>
    <property type="evidence" value="ECO:0007669"/>
    <property type="project" value="UniProtKB-UniRule"/>
</dbReference>
<dbReference type="STRING" id="930117.SAMN05216225_104911"/>
<dbReference type="InterPro" id="IPR023059">
    <property type="entry name" value="Foldase_PrsA"/>
</dbReference>
<keyword evidence="10 11" id="KW-0449">Lipoprotein</keyword>
<dbReference type="InterPro" id="IPR027304">
    <property type="entry name" value="Trigger_fact/SurA_dom_sf"/>
</dbReference>
<dbReference type="PANTHER" id="PTHR47245">
    <property type="entry name" value="PEPTIDYLPROLYL ISOMERASE"/>
    <property type="match status" value="1"/>
</dbReference>
<dbReference type="SUPFAM" id="SSF54534">
    <property type="entry name" value="FKBP-like"/>
    <property type="match status" value="1"/>
</dbReference>
<evidence type="ECO:0000259" key="13">
    <source>
        <dbReference type="PROSITE" id="PS50198"/>
    </source>
</evidence>
<protein>
    <recommendedName>
        <fullName evidence="11">Foldase protein PrsA</fullName>
        <ecNumber evidence="11">5.2.1.8</ecNumber>
    </recommendedName>
</protein>
<comment type="catalytic activity">
    <reaction evidence="1 11">
        <text>[protein]-peptidylproline (omega=180) = [protein]-peptidylproline (omega=0)</text>
        <dbReference type="Rhea" id="RHEA:16237"/>
        <dbReference type="Rhea" id="RHEA-COMP:10747"/>
        <dbReference type="Rhea" id="RHEA-COMP:10748"/>
        <dbReference type="ChEBI" id="CHEBI:83833"/>
        <dbReference type="ChEBI" id="CHEBI:83834"/>
        <dbReference type="EC" id="5.2.1.8"/>
    </reaction>
</comment>
<dbReference type="EC" id="5.2.1.8" evidence="11"/>
<evidence type="ECO:0000256" key="2">
    <source>
        <dbReference type="ARBA" id="ARBA00004193"/>
    </source>
</evidence>
<dbReference type="Proteomes" id="UP000183988">
    <property type="component" value="Unassembled WGS sequence"/>
</dbReference>
<evidence type="ECO:0000313" key="14">
    <source>
        <dbReference type="EMBL" id="SHG66928.1"/>
    </source>
</evidence>
<keyword evidence="8 11" id="KW-0564">Palmitate</keyword>
<dbReference type="Gene3D" id="3.10.50.40">
    <property type="match status" value="1"/>
</dbReference>
<dbReference type="PROSITE" id="PS50198">
    <property type="entry name" value="PPIC_PPIASE_2"/>
    <property type="match status" value="1"/>
</dbReference>
<dbReference type="PANTHER" id="PTHR47245:SF1">
    <property type="entry name" value="FOLDASE PROTEIN PRSA"/>
    <property type="match status" value="1"/>
</dbReference>
<evidence type="ECO:0000256" key="4">
    <source>
        <dbReference type="ARBA" id="ARBA00022475"/>
    </source>
</evidence>
<reference evidence="14 15" key="1">
    <citation type="submission" date="2016-11" db="EMBL/GenBank/DDBJ databases">
        <authorList>
            <person name="Jaros S."/>
            <person name="Januszkiewicz K."/>
            <person name="Wedrychowicz H."/>
        </authorList>
    </citation>
    <scope>NUCLEOTIDE SEQUENCE [LARGE SCALE GENOMIC DNA]</scope>
    <source>
        <strain evidence="14 15">IBRC-M 10683</strain>
    </source>
</reference>
<evidence type="ECO:0000313" key="15">
    <source>
        <dbReference type="Proteomes" id="UP000183988"/>
    </source>
</evidence>
<dbReference type="EMBL" id="FQVW01000049">
    <property type="protein sequence ID" value="SHG66928.1"/>
    <property type="molecule type" value="Genomic_DNA"/>
</dbReference>
<keyword evidence="7 11" id="KW-0472">Membrane</keyword>
<keyword evidence="4 11" id="KW-1003">Cell membrane</keyword>
<dbReference type="AlphaFoldDB" id="A0A1M5LPF3"/>
<dbReference type="SUPFAM" id="SSF109998">
    <property type="entry name" value="Triger factor/SurA peptide-binding domain-like"/>
    <property type="match status" value="1"/>
</dbReference>
<proteinExistence type="inferred from homology"/>
<feature type="domain" description="PpiC" evidence="13">
    <location>
        <begin position="157"/>
        <end position="246"/>
    </location>
</feature>
<evidence type="ECO:0000256" key="1">
    <source>
        <dbReference type="ARBA" id="ARBA00000971"/>
    </source>
</evidence>
<evidence type="ECO:0000256" key="8">
    <source>
        <dbReference type="ARBA" id="ARBA00023139"/>
    </source>
</evidence>
<gene>
    <name evidence="11" type="primary">prsA</name>
    <name evidence="14" type="ORF">SAMN05216225_104911</name>
</gene>
<dbReference type="RefSeq" id="WP_072891680.1">
    <property type="nucleotide sequence ID" value="NZ_FQVW01000049.1"/>
</dbReference>
<name>A0A1M5LPF3_9BACI</name>
<dbReference type="OrthoDB" id="14196at2"/>
<comment type="function">
    <text evidence="11">Plays a major role in protein secretion by helping the post-translocational extracellular folding of several secreted proteins.</text>
</comment>